<feature type="region of interest" description="Disordered" evidence="1">
    <location>
        <begin position="1"/>
        <end position="81"/>
    </location>
</feature>
<keyword evidence="3" id="KW-1185">Reference proteome</keyword>
<evidence type="ECO:0000313" key="3">
    <source>
        <dbReference type="Proteomes" id="UP000013968"/>
    </source>
</evidence>
<evidence type="ECO:0000256" key="1">
    <source>
        <dbReference type="SAM" id="MobiDB-lite"/>
    </source>
</evidence>
<feature type="compositionally biased region" description="Polar residues" evidence="1">
    <location>
        <begin position="71"/>
        <end position="81"/>
    </location>
</feature>
<dbReference type="EMBL" id="CP003410">
    <property type="protein sequence ID" value="AGM07410.1"/>
    <property type="molecule type" value="Genomic_DNA"/>
</dbReference>
<feature type="compositionally biased region" description="Basic and acidic residues" evidence="1">
    <location>
        <begin position="9"/>
        <end position="24"/>
    </location>
</feature>
<dbReference type="Proteomes" id="UP000013968">
    <property type="component" value="Chromosome"/>
</dbReference>
<reference evidence="2 3" key="1">
    <citation type="journal article" date="2013" name="BMC Genomics">
        <title>ContigScape: a Cytoscape plugin facilitating microbial genome gap closing.</title>
        <authorList>
            <person name="Tang B."/>
            <person name="Wang Q."/>
            <person name="Yang M."/>
            <person name="Xie F."/>
            <person name="Zhu Y."/>
            <person name="Zhuo Y."/>
            <person name="Wang S."/>
            <person name="Gao H."/>
            <person name="Ding X."/>
            <person name="Zhang L."/>
            <person name="Zhao G."/>
            <person name="Zheng H."/>
        </authorList>
    </citation>
    <scope>NUCLEOTIDE SEQUENCE [LARGE SCALE GENOMIC DNA]</scope>
    <source>
        <strain evidence="2 3">HCCB10007</strain>
    </source>
</reference>
<dbReference type="HOGENOM" id="CLU_2566326_0_0_11"/>
<evidence type="ECO:0000313" key="2">
    <source>
        <dbReference type="EMBL" id="AGM07410.1"/>
    </source>
</evidence>
<organism evidence="2 3">
    <name type="scientific">Amycolatopsis keratiniphila</name>
    <dbReference type="NCBI Taxonomy" id="129921"/>
    <lineage>
        <taxon>Bacteria</taxon>
        <taxon>Bacillati</taxon>
        <taxon>Actinomycetota</taxon>
        <taxon>Actinomycetes</taxon>
        <taxon>Pseudonocardiales</taxon>
        <taxon>Pseudonocardiaceae</taxon>
        <taxon>Amycolatopsis</taxon>
        <taxon>Amycolatopsis japonica group</taxon>
    </lineage>
</organism>
<dbReference type="AlphaFoldDB" id="R4SY32"/>
<sequence length="81" mass="8736">MTKVPQRGAMERQRGPEDDGHGQREAQQFPAGNRSRGTRASVIERFPSGIASSAATTSRRRRSRTRAKPVSGSSSPRISAG</sequence>
<gene>
    <name evidence="2" type="ORF">AORI_4826</name>
</gene>
<dbReference type="KEGG" id="aoi:AORI_4826"/>
<protein>
    <submittedName>
        <fullName evidence="2">Uncharacterized protein</fullName>
    </submittedName>
</protein>
<accession>R4SY32</accession>
<proteinExistence type="predicted"/>
<dbReference type="PATRIC" id="fig|1156913.3.peg.4906"/>
<name>R4SY32_9PSEU</name>
<feature type="compositionally biased region" description="Basic residues" evidence="1">
    <location>
        <begin position="58"/>
        <end position="67"/>
    </location>
</feature>